<dbReference type="Proteomes" id="UP000244037">
    <property type="component" value="Unassembled WGS sequence"/>
</dbReference>
<evidence type="ECO:0000256" key="1">
    <source>
        <dbReference type="SAM" id="Coils"/>
    </source>
</evidence>
<organism evidence="3 4">
    <name type="scientific">Rhodovulum kholense</name>
    <dbReference type="NCBI Taxonomy" id="453584"/>
    <lineage>
        <taxon>Bacteria</taxon>
        <taxon>Pseudomonadati</taxon>
        <taxon>Pseudomonadota</taxon>
        <taxon>Alphaproteobacteria</taxon>
        <taxon>Rhodobacterales</taxon>
        <taxon>Paracoccaceae</taxon>
        <taxon>Rhodovulum</taxon>
    </lineage>
</organism>
<dbReference type="AlphaFoldDB" id="A0A8E2VIG6"/>
<feature type="chain" id="PRO_5034267730" evidence="2">
    <location>
        <begin position="22"/>
        <end position="137"/>
    </location>
</feature>
<protein>
    <submittedName>
        <fullName evidence="3">Uncharacterized protein</fullName>
    </submittedName>
</protein>
<comment type="caution">
    <text evidence="3">The sequence shown here is derived from an EMBL/GenBank/DDBJ whole genome shotgun (WGS) entry which is preliminary data.</text>
</comment>
<keyword evidence="4" id="KW-1185">Reference proteome</keyword>
<accession>A0A8E2VIG6</accession>
<dbReference type="EMBL" id="QAYC01000009">
    <property type="protein sequence ID" value="PTW47716.1"/>
    <property type="molecule type" value="Genomic_DNA"/>
</dbReference>
<evidence type="ECO:0000256" key="2">
    <source>
        <dbReference type="SAM" id="SignalP"/>
    </source>
</evidence>
<evidence type="ECO:0000313" key="4">
    <source>
        <dbReference type="Proteomes" id="UP000244037"/>
    </source>
</evidence>
<keyword evidence="1" id="KW-0175">Coiled coil</keyword>
<dbReference type="RefSeq" id="WP_146176274.1">
    <property type="nucleotide sequence ID" value="NZ_QAYC01000009.1"/>
</dbReference>
<name>A0A8E2VIG6_9RHOB</name>
<feature type="coiled-coil region" evidence="1">
    <location>
        <begin position="95"/>
        <end position="122"/>
    </location>
</feature>
<feature type="signal peptide" evidence="2">
    <location>
        <begin position="1"/>
        <end position="21"/>
    </location>
</feature>
<dbReference type="OrthoDB" id="7875456at2"/>
<proteinExistence type="predicted"/>
<reference evidence="3 4" key="1">
    <citation type="submission" date="2018-04" db="EMBL/GenBank/DDBJ databases">
        <title>Genomic Encyclopedia of Archaeal and Bacterial Type Strains, Phase II (KMG-II): from individual species to whole genera.</title>
        <authorList>
            <person name="Goeker M."/>
        </authorList>
    </citation>
    <scope>NUCLEOTIDE SEQUENCE [LARGE SCALE GENOMIC DNA]</scope>
    <source>
        <strain evidence="3 4">DSM 19783</strain>
    </source>
</reference>
<gene>
    <name evidence="3" type="ORF">C8N38_10973</name>
</gene>
<evidence type="ECO:0000313" key="3">
    <source>
        <dbReference type="EMBL" id="PTW47716.1"/>
    </source>
</evidence>
<sequence>MRKLALLLLLPLAACATPRQSCERAALYDLRVLDTLIRESEQTIARGYGYRREPYERTRFDFCYGSRFGRSPAMGFTFCDYPDVGIREVPVAVDLDAERRNLAELKAKRSEAARRAARALSACDARYPASGTVTGKQ</sequence>
<keyword evidence="2" id="KW-0732">Signal</keyword>